<dbReference type="OrthoDB" id="9997102at2759"/>
<accession>A0A420Y6H0</accession>
<reference evidence="4 5" key="1">
    <citation type="submission" date="2018-08" db="EMBL/GenBank/DDBJ databases">
        <title>Draft genome of the lignicolous fungus Coniochaeta pulveracea.</title>
        <authorList>
            <person name="Borstlap C.J."/>
            <person name="De Witt R.N."/>
            <person name="Botha A."/>
            <person name="Volschenk H."/>
        </authorList>
    </citation>
    <scope>NUCLEOTIDE SEQUENCE [LARGE SCALE GENOMIC DNA]</scope>
    <source>
        <strain evidence="4 5">CAB683</strain>
    </source>
</reference>
<gene>
    <name evidence="4" type="ORF">DL546_002258</name>
</gene>
<dbReference type="AlphaFoldDB" id="A0A420Y6H0"/>
<comment type="caution">
    <text evidence="4">The sequence shown here is derived from an EMBL/GenBank/DDBJ whole genome shotgun (WGS) entry which is preliminary data.</text>
</comment>
<comment type="similarity">
    <text evidence="1">Belongs to the NmrA-type oxidoreductase family.</text>
</comment>
<keyword evidence="2" id="KW-0521">NADP</keyword>
<evidence type="ECO:0000256" key="2">
    <source>
        <dbReference type="ARBA" id="ARBA00022857"/>
    </source>
</evidence>
<dbReference type="STRING" id="177199.A0A420Y6H0"/>
<keyword evidence="5" id="KW-1185">Reference proteome</keyword>
<dbReference type="Gene3D" id="3.90.25.10">
    <property type="entry name" value="UDP-galactose 4-epimerase, domain 1"/>
    <property type="match status" value="1"/>
</dbReference>
<evidence type="ECO:0000313" key="5">
    <source>
        <dbReference type="Proteomes" id="UP000275385"/>
    </source>
</evidence>
<dbReference type="InterPro" id="IPR008030">
    <property type="entry name" value="NmrA-like"/>
</dbReference>
<dbReference type="PANTHER" id="PTHR42748:SF7">
    <property type="entry name" value="NMRA LIKE REDOX SENSOR 1-RELATED"/>
    <property type="match status" value="1"/>
</dbReference>
<evidence type="ECO:0000313" key="4">
    <source>
        <dbReference type="EMBL" id="RKU43472.1"/>
    </source>
</evidence>
<name>A0A420Y6H0_9PEZI</name>
<feature type="domain" description="NmrA-like" evidence="3">
    <location>
        <begin position="5"/>
        <end position="244"/>
    </location>
</feature>
<dbReference type="Pfam" id="PF05368">
    <property type="entry name" value="NmrA"/>
    <property type="match status" value="1"/>
</dbReference>
<organism evidence="4 5">
    <name type="scientific">Coniochaeta pulveracea</name>
    <dbReference type="NCBI Taxonomy" id="177199"/>
    <lineage>
        <taxon>Eukaryota</taxon>
        <taxon>Fungi</taxon>
        <taxon>Dikarya</taxon>
        <taxon>Ascomycota</taxon>
        <taxon>Pezizomycotina</taxon>
        <taxon>Sordariomycetes</taxon>
        <taxon>Sordariomycetidae</taxon>
        <taxon>Coniochaetales</taxon>
        <taxon>Coniochaetaceae</taxon>
        <taxon>Coniochaeta</taxon>
    </lineage>
</organism>
<dbReference type="PANTHER" id="PTHR42748">
    <property type="entry name" value="NITROGEN METABOLITE REPRESSION PROTEIN NMRA FAMILY MEMBER"/>
    <property type="match status" value="1"/>
</dbReference>
<dbReference type="InterPro" id="IPR051164">
    <property type="entry name" value="NmrA-like_oxidored"/>
</dbReference>
<dbReference type="InterPro" id="IPR036291">
    <property type="entry name" value="NAD(P)-bd_dom_sf"/>
</dbReference>
<dbReference type="GO" id="GO:0005634">
    <property type="term" value="C:nucleus"/>
    <property type="evidence" value="ECO:0007669"/>
    <property type="project" value="TreeGrafter"/>
</dbReference>
<protein>
    <recommendedName>
        <fullName evidence="3">NmrA-like domain-containing protein</fullName>
    </recommendedName>
</protein>
<dbReference type="Proteomes" id="UP000275385">
    <property type="component" value="Unassembled WGS sequence"/>
</dbReference>
<dbReference type="SUPFAM" id="SSF51735">
    <property type="entry name" value="NAD(P)-binding Rossmann-fold domains"/>
    <property type="match status" value="1"/>
</dbReference>
<dbReference type="Gene3D" id="3.40.50.720">
    <property type="entry name" value="NAD(P)-binding Rossmann-like Domain"/>
    <property type="match status" value="1"/>
</dbReference>
<dbReference type="EMBL" id="QVQW01000042">
    <property type="protein sequence ID" value="RKU43472.1"/>
    <property type="molecule type" value="Genomic_DNA"/>
</dbReference>
<evidence type="ECO:0000259" key="3">
    <source>
        <dbReference type="Pfam" id="PF05368"/>
    </source>
</evidence>
<proteinExistence type="inferred from homology"/>
<evidence type="ECO:0000256" key="1">
    <source>
        <dbReference type="ARBA" id="ARBA00006328"/>
    </source>
</evidence>
<sequence length="309" mass="34341">MAARKLLIVGATGQQGRATIAALYAATSNSKDHDLHIFALTRSISSPSALSLLQEYPKIALVQGDTRNPGPIFQDHPDIAAVFLVTVPRDEEAQAVPLIDAALASGRAVDHIVFSSVDRGGNDTSWDNPTPVPHFAAKHRIELHLRDACERADRRMRWTILRPTGFMDNYQPGTFGSMMAALWRSGLPADRKTQLVNTHDIGVFAARALLDPEQYAGRAVGLAGDDLTFGEGREIFKRVLGKEMPVAWGIVAKGVLWFVEEARASFEWFDRVGYGVDIPALRQEEPRLQTFEMWLRESSRWKDEIASHR</sequence>